<dbReference type="EMBL" id="ADBV01018846">
    <property type="protein sequence ID" value="EJW71351.1"/>
    <property type="molecule type" value="Genomic_DNA"/>
</dbReference>
<reference evidence="2" key="1">
    <citation type="submission" date="2012-08" db="EMBL/GenBank/DDBJ databases">
        <title>The Genome Sequence of Wuchereria bancrofti.</title>
        <authorList>
            <person name="Nutman T.B."/>
            <person name="Fink D.L."/>
            <person name="Russ C."/>
            <person name="Young S."/>
            <person name="Zeng Q."/>
            <person name="Koehrsen M."/>
            <person name="Alvarado L."/>
            <person name="Berlin A."/>
            <person name="Chapman S.B."/>
            <person name="Chen Z."/>
            <person name="Freedman E."/>
            <person name="Gellesch M."/>
            <person name="Goldberg J."/>
            <person name="Griggs A."/>
            <person name="Gujja S."/>
            <person name="Heilman E.R."/>
            <person name="Heiman D."/>
            <person name="Hepburn T."/>
            <person name="Howarth C."/>
            <person name="Jen D."/>
            <person name="Larson L."/>
            <person name="Lewis B."/>
            <person name="Mehta T."/>
            <person name="Park D."/>
            <person name="Pearson M."/>
            <person name="Roberts A."/>
            <person name="Saif S."/>
            <person name="Shea T."/>
            <person name="Shenoy N."/>
            <person name="Sisk P."/>
            <person name="Stolte C."/>
            <person name="Sykes S."/>
            <person name="Walk T."/>
            <person name="White J."/>
            <person name="Yandava C."/>
            <person name="Haas B."/>
            <person name="Henn M.R."/>
            <person name="Nusbaum C."/>
            <person name="Birren B."/>
        </authorList>
    </citation>
    <scope>NUCLEOTIDE SEQUENCE [LARGE SCALE GENOMIC DNA]</scope>
    <source>
        <strain evidence="2">NA</strain>
    </source>
</reference>
<evidence type="ECO:0000313" key="1">
    <source>
        <dbReference type="EMBL" id="EJW71351.1"/>
    </source>
</evidence>
<gene>
    <name evidence="1" type="ORF">WUBG_17742</name>
</gene>
<name>J9DPA1_WUCBA</name>
<protein>
    <submittedName>
        <fullName evidence="1">Uncharacterized protein</fullName>
    </submittedName>
</protein>
<accession>J9DPA1</accession>
<evidence type="ECO:0000313" key="2">
    <source>
        <dbReference type="Proteomes" id="UP000004810"/>
    </source>
</evidence>
<sequence>MNITDIDDKIIKRARQLYLLENYTSGEFGELSITKGHCQGHIVALLLPELK</sequence>
<proteinExistence type="predicted"/>
<organism evidence="1 2">
    <name type="scientific">Wuchereria bancrofti</name>
    <dbReference type="NCBI Taxonomy" id="6293"/>
    <lineage>
        <taxon>Eukaryota</taxon>
        <taxon>Metazoa</taxon>
        <taxon>Ecdysozoa</taxon>
        <taxon>Nematoda</taxon>
        <taxon>Chromadorea</taxon>
        <taxon>Rhabditida</taxon>
        <taxon>Spirurina</taxon>
        <taxon>Spiruromorpha</taxon>
        <taxon>Filarioidea</taxon>
        <taxon>Onchocercidae</taxon>
        <taxon>Wuchereria</taxon>
    </lineage>
</organism>
<dbReference type="Proteomes" id="UP000004810">
    <property type="component" value="Unassembled WGS sequence"/>
</dbReference>
<comment type="caution">
    <text evidence="1">The sequence shown here is derived from an EMBL/GenBank/DDBJ whole genome shotgun (WGS) entry which is preliminary data.</text>
</comment>
<dbReference type="AlphaFoldDB" id="J9DPA1"/>